<proteinExistence type="predicted"/>
<evidence type="ECO:0008006" key="4">
    <source>
        <dbReference type="Google" id="ProtNLM"/>
    </source>
</evidence>
<dbReference type="InterPro" id="IPR014719">
    <property type="entry name" value="Ribosomal_bL12_C/ClpS-like"/>
</dbReference>
<reference evidence="2" key="1">
    <citation type="journal article" date="2021" name="PeerJ">
        <title>Extensive microbial diversity within the chicken gut microbiome revealed by metagenomics and culture.</title>
        <authorList>
            <person name="Gilroy R."/>
            <person name="Ravi A."/>
            <person name="Getino M."/>
            <person name="Pursley I."/>
            <person name="Horton D.L."/>
            <person name="Alikhan N.F."/>
            <person name="Baker D."/>
            <person name="Gharbi K."/>
            <person name="Hall N."/>
            <person name="Watson M."/>
            <person name="Adriaenssens E.M."/>
            <person name="Foster-Nyarko E."/>
            <person name="Jarju S."/>
            <person name="Secka A."/>
            <person name="Antonio M."/>
            <person name="Oren A."/>
            <person name="Chaudhuri R.R."/>
            <person name="La Ragione R."/>
            <person name="Hildebrand F."/>
            <person name="Pallen M.J."/>
        </authorList>
    </citation>
    <scope>NUCLEOTIDE SEQUENCE</scope>
    <source>
        <strain evidence="2">1647</strain>
    </source>
</reference>
<evidence type="ECO:0000313" key="2">
    <source>
        <dbReference type="EMBL" id="HJF50503.1"/>
    </source>
</evidence>
<feature type="coiled-coil region" evidence="1">
    <location>
        <begin position="5"/>
        <end position="32"/>
    </location>
</feature>
<comment type="caution">
    <text evidence="2">The sequence shown here is derived from an EMBL/GenBank/DDBJ whole genome shotgun (WGS) entry which is preliminary data.</text>
</comment>
<accession>A0A921GSP5</accession>
<dbReference type="AlphaFoldDB" id="A0A921GSP5"/>
<evidence type="ECO:0000313" key="3">
    <source>
        <dbReference type="Proteomes" id="UP000775129"/>
    </source>
</evidence>
<protein>
    <recommendedName>
        <fullName evidence="4">Ribosomal protein L7/L12 C-terminal domain-containing protein</fullName>
    </recommendedName>
</protein>
<evidence type="ECO:0000256" key="1">
    <source>
        <dbReference type="SAM" id="Coils"/>
    </source>
</evidence>
<organism evidence="2 3">
    <name type="scientific">Brachybacterium paraconglomeratum</name>
    <dbReference type="NCBI Taxonomy" id="173362"/>
    <lineage>
        <taxon>Bacteria</taxon>
        <taxon>Bacillati</taxon>
        <taxon>Actinomycetota</taxon>
        <taxon>Actinomycetes</taxon>
        <taxon>Micrococcales</taxon>
        <taxon>Dermabacteraceae</taxon>
        <taxon>Brachybacterium</taxon>
    </lineage>
</organism>
<dbReference type="EMBL" id="DYWO01000361">
    <property type="protein sequence ID" value="HJF50503.1"/>
    <property type="molecule type" value="Genomic_DNA"/>
</dbReference>
<dbReference type="Proteomes" id="UP000775129">
    <property type="component" value="Unassembled WGS sequence"/>
</dbReference>
<name>A0A921GSP5_9MICO</name>
<reference evidence="2" key="2">
    <citation type="submission" date="2021-09" db="EMBL/GenBank/DDBJ databases">
        <authorList>
            <person name="Gilroy R."/>
        </authorList>
    </citation>
    <scope>NUCLEOTIDE SEQUENCE</scope>
    <source>
        <strain evidence="2">1647</strain>
    </source>
</reference>
<gene>
    <name evidence="2" type="ORF">K8W24_12030</name>
</gene>
<dbReference type="Gene3D" id="3.30.1390.10">
    <property type="match status" value="1"/>
</dbReference>
<keyword evidence="1" id="KW-0175">Coiled coil</keyword>
<sequence>MFGRTRQQQTTIENLQAQNARLEGLVGLLAERAGVGEAELERLREESGAPRVPEECRRLVAEGKVIEAIKVYRERTGAGLKEAKDAIDRSRGVA</sequence>